<keyword evidence="3" id="KW-0677">Repeat</keyword>
<evidence type="ECO:0000256" key="1">
    <source>
        <dbReference type="ARBA" id="ARBA00004123"/>
    </source>
</evidence>
<name>A0A7S3K608_9STRA</name>
<evidence type="ECO:0000313" key="8">
    <source>
        <dbReference type="EMBL" id="CAE0374091.1"/>
    </source>
</evidence>
<comment type="similarity">
    <text evidence="2">Belongs to the TFB1 family.</text>
</comment>
<dbReference type="Gene3D" id="2.30.29.30">
    <property type="entry name" value="Pleckstrin-homology domain (PH domain)/Phosphotyrosine-binding domain (PTB)"/>
    <property type="match status" value="1"/>
</dbReference>
<dbReference type="Pfam" id="PF08567">
    <property type="entry name" value="PH_TFIIH"/>
    <property type="match status" value="1"/>
</dbReference>
<protein>
    <recommendedName>
        <fullName evidence="7">BSD domain-containing protein</fullName>
    </recommendedName>
</protein>
<dbReference type="GO" id="GO:0006351">
    <property type="term" value="P:DNA-templated transcription"/>
    <property type="evidence" value="ECO:0007669"/>
    <property type="project" value="InterPro"/>
</dbReference>
<comment type="subcellular location">
    <subcellularLocation>
        <location evidence="1">Nucleus</location>
    </subcellularLocation>
</comment>
<dbReference type="InterPro" id="IPR013876">
    <property type="entry name" value="TFIIH_BTF_p62_N"/>
</dbReference>
<keyword evidence="6" id="KW-0539">Nucleus</keyword>
<sequence>MSRIGDGEELFFRFRSRYQKADGTVDLTNKGVRWFNTESSVWIPIDSIEKHEVSPENHSKAMIRILRKSASAVVLTILEATPKRAYEILCSAKVTLGTILKEHRKKKRSSIESQGEILGQKRKKFLAADDDNNHVQEKDVPIQKEDTRNYFKSAIERRQNELRANAALGKVYRELVGGGIMSEEEFWKPREEGIIPYMHTEKKTIITAAMSNDLLVDAPPDNTTENTVTYRITKKKKLYIFKMYPAVERAYQALVNKSLTEEEFWIKYFQSKFFLRDKGEAVVLAAKSHTNNQLIDDDLFARYEKDTDNSITVNTQKRHASLILQRNTDDVDLIDNDLEPPAPGSAQIGPVTPSAARILHKVNRHSVLVTTSIKNDMNQNIDEKLDNLDDDQEDNEHDNELNRTLPKDYISLRIDDHRKDEQSSCSFETNQNISWSHQEDSQSIQHLANSAATSASSFAFLLRKSRSPVADKPPPQPFRQEAEEKVLLALHILHYAYCGLLPPESIRVKLLSLRQDIDSMRSRIREHPPLGAGHAAMLKPLSDQLNLAISTLCGQS</sequence>
<evidence type="ECO:0000256" key="4">
    <source>
        <dbReference type="ARBA" id="ARBA00023015"/>
    </source>
</evidence>
<dbReference type="SMART" id="SM00751">
    <property type="entry name" value="BSD"/>
    <property type="match status" value="1"/>
</dbReference>
<dbReference type="Pfam" id="PF03909">
    <property type="entry name" value="BSD"/>
    <property type="match status" value="1"/>
</dbReference>
<evidence type="ECO:0000256" key="6">
    <source>
        <dbReference type="ARBA" id="ARBA00023242"/>
    </source>
</evidence>
<dbReference type="EMBL" id="HBIJ01022748">
    <property type="protein sequence ID" value="CAE0374091.1"/>
    <property type="molecule type" value="Transcribed_RNA"/>
</dbReference>
<dbReference type="InterPro" id="IPR011993">
    <property type="entry name" value="PH-like_dom_sf"/>
</dbReference>
<organism evidence="8">
    <name type="scientific">Aureoumbra lagunensis</name>
    <dbReference type="NCBI Taxonomy" id="44058"/>
    <lineage>
        <taxon>Eukaryota</taxon>
        <taxon>Sar</taxon>
        <taxon>Stramenopiles</taxon>
        <taxon>Ochrophyta</taxon>
        <taxon>Pelagophyceae</taxon>
        <taxon>Pelagomonadales</taxon>
        <taxon>Aureoumbra</taxon>
    </lineage>
</organism>
<feature type="domain" description="BSD" evidence="7">
    <location>
        <begin position="224"/>
        <end position="276"/>
    </location>
</feature>
<dbReference type="PANTHER" id="PTHR12856">
    <property type="entry name" value="TRANSCRIPTION INITIATION FACTOR IIH-RELATED"/>
    <property type="match status" value="1"/>
</dbReference>
<dbReference type="GO" id="GO:0006289">
    <property type="term" value="P:nucleotide-excision repair"/>
    <property type="evidence" value="ECO:0007669"/>
    <property type="project" value="InterPro"/>
</dbReference>
<evidence type="ECO:0000256" key="3">
    <source>
        <dbReference type="ARBA" id="ARBA00022737"/>
    </source>
</evidence>
<evidence type="ECO:0000256" key="5">
    <source>
        <dbReference type="ARBA" id="ARBA00023163"/>
    </source>
</evidence>
<dbReference type="SUPFAM" id="SSF140383">
    <property type="entry name" value="BSD domain-like"/>
    <property type="match status" value="2"/>
</dbReference>
<dbReference type="InterPro" id="IPR005607">
    <property type="entry name" value="BSD_dom"/>
</dbReference>
<dbReference type="GO" id="GO:0000439">
    <property type="term" value="C:transcription factor TFIIH core complex"/>
    <property type="evidence" value="ECO:0007669"/>
    <property type="project" value="InterPro"/>
</dbReference>
<dbReference type="AlphaFoldDB" id="A0A7S3K608"/>
<reference evidence="8" key="1">
    <citation type="submission" date="2021-01" db="EMBL/GenBank/DDBJ databases">
        <authorList>
            <person name="Corre E."/>
            <person name="Pelletier E."/>
            <person name="Niang G."/>
            <person name="Scheremetjew M."/>
            <person name="Finn R."/>
            <person name="Kale V."/>
            <person name="Holt S."/>
            <person name="Cochrane G."/>
            <person name="Meng A."/>
            <person name="Brown T."/>
            <person name="Cohen L."/>
        </authorList>
    </citation>
    <scope>NUCLEOTIDE SEQUENCE</scope>
    <source>
        <strain evidence="8">CCMP1510</strain>
    </source>
</reference>
<dbReference type="Gene3D" id="6.10.140.1200">
    <property type="match status" value="1"/>
</dbReference>
<dbReference type="SUPFAM" id="SSF50729">
    <property type="entry name" value="PH domain-like"/>
    <property type="match status" value="1"/>
</dbReference>
<keyword evidence="4" id="KW-0805">Transcription regulation</keyword>
<dbReference type="InterPro" id="IPR035925">
    <property type="entry name" value="BSD_dom_sf"/>
</dbReference>
<dbReference type="PROSITE" id="PS50858">
    <property type="entry name" value="BSD"/>
    <property type="match status" value="1"/>
</dbReference>
<proteinExistence type="inferred from homology"/>
<accession>A0A7S3K608</accession>
<evidence type="ECO:0000256" key="2">
    <source>
        <dbReference type="ARBA" id="ARBA00009448"/>
    </source>
</evidence>
<gene>
    <name evidence="8" type="ORF">ALAG00032_LOCUS14894</name>
</gene>
<keyword evidence="5" id="KW-0804">Transcription</keyword>
<evidence type="ECO:0000259" key="7">
    <source>
        <dbReference type="PROSITE" id="PS50858"/>
    </source>
</evidence>
<dbReference type="InterPro" id="IPR027079">
    <property type="entry name" value="Tfb1/GTF2H1"/>
</dbReference>